<evidence type="ECO:0000256" key="5">
    <source>
        <dbReference type="ARBA" id="ARBA00022490"/>
    </source>
</evidence>
<evidence type="ECO:0000256" key="7">
    <source>
        <dbReference type="ARBA" id="ARBA00022701"/>
    </source>
</evidence>
<keyword evidence="5" id="KW-0963">Cytoplasm</keyword>
<dbReference type="Gene3D" id="6.10.250.1400">
    <property type="match status" value="1"/>
</dbReference>
<proteinExistence type="inferred from homology"/>
<comment type="subcellular location">
    <subcellularLocation>
        <location evidence="2">Chromosome</location>
        <location evidence="2">Centromere</location>
        <location evidence="2">Kinetochore</location>
    </subcellularLocation>
    <subcellularLocation>
        <location evidence="1">Cytoplasm</location>
        <location evidence="1">Cytoskeleton</location>
        <location evidence="1">Spindle</location>
    </subcellularLocation>
</comment>
<protein>
    <recommendedName>
        <fullName evidence="16">Spindle and kinetochore-associated protein 3</fullName>
    </recommendedName>
</protein>
<evidence type="ECO:0008006" key="16">
    <source>
        <dbReference type="Google" id="ProtNLM"/>
    </source>
</evidence>
<evidence type="ECO:0000256" key="1">
    <source>
        <dbReference type="ARBA" id="ARBA00004186"/>
    </source>
</evidence>
<dbReference type="PANTHER" id="PTHR48118">
    <property type="entry name" value="SPINDLE AND KINETOCHORE-ASSOCIATED PROTEIN 3"/>
    <property type="match status" value="1"/>
</dbReference>
<keyword evidence="8" id="KW-0498">Mitosis</keyword>
<evidence type="ECO:0000256" key="9">
    <source>
        <dbReference type="ARBA" id="ARBA00022838"/>
    </source>
</evidence>
<keyword evidence="4" id="KW-0158">Chromosome</keyword>
<keyword evidence="11" id="KW-0131">Cell cycle</keyword>
<evidence type="ECO:0000256" key="12">
    <source>
        <dbReference type="ARBA" id="ARBA00023328"/>
    </source>
</evidence>
<keyword evidence="6" id="KW-0132">Cell division</keyword>
<evidence type="ECO:0000256" key="11">
    <source>
        <dbReference type="ARBA" id="ARBA00023306"/>
    </source>
</evidence>
<evidence type="ECO:0000256" key="4">
    <source>
        <dbReference type="ARBA" id="ARBA00022454"/>
    </source>
</evidence>
<comment type="similarity">
    <text evidence="3">Belongs to the SKA3 family.</text>
</comment>
<evidence type="ECO:0000256" key="6">
    <source>
        <dbReference type="ARBA" id="ARBA00022618"/>
    </source>
</evidence>
<sequence length="411" mass="44600">MDAMTGRCTQPSAASLATAWCNGLQSSCAHLQSSVEKLQASVTQRCVNSIPSSNFASFLEDVNDQVSSVTADVEFLEAMTTDTLSFEELLANCTELYKQTEAGISVLETQLVQYGYIPVTAEAPRFKLEMLEEDLMHQGKVSQNLDEASPTKVTTFCPLPTEDSAATPLSLPFALSSKSNAKEDFGDLSPLSKLSLEELGISATSLSALASSDSPEDESPLTTAPEHKPCIEMQADEDKSNLSTSLNPPSKPSWTQSENEPKDLAAASSLPRLAFAEDETEKLPAACVSSSPVAFQNAKEGIVESRTVSNLRLLEPVECGQFDKAPDFLISQVSLKDLNDAVTMINKIMVAKQENAELDHAILNQEDVKLLGPELKVRPILLLLVRLNKIVRDYSHGPTRYRACVQLPTQD</sequence>
<keyword evidence="10" id="KW-0206">Cytoskeleton</keyword>
<keyword evidence="7" id="KW-0493">Microtubule</keyword>
<gene>
    <name evidence="14" type="ORF">CSSPJE1EN1_LOCUS2788</name>
</gene>
<evidence type="ECO:0000313" key="15">
    <source>
        <dbReference type="Proteomes" id="UP001497444"/>
    </source>
</evidence>
<dbReference type="Proteomes" id="UP001497444">
    <property type="component" value="Chromosome 10"/>
</dbReference>
<feature type="region of interest" description="Disordered" evidence="13">
    <location>
        <begin position="236"/>
        <end position="263"/>
    </location>
</feature>
<keyword evidence="9" id="KW-0995">Kinetochore</keyword>
<dbReference type="PANTHER" id="PTHR48118:SF1">
    <property type="entry name" value="SPINDLE AND KINETOCHORE-ASSOCIATED PROTEIN 3"/>
    <property type="match status" value="1"/>
</dbReference>
<keyword evidence="12" id="KW-0137">Centromere</keyword>
<evidence type="ECO:0000256" key="3">
    <source>
        <dbReference type="ARBA" id="ARBA00007716"/>
    </source>
</evidence>
<organism evidence="14 15">
    <name type="scientific">Sphagnum jensenii</name>
    <dbReference type="NCBI Taxonomy" id="128206"/>
    <lineage>
        <taxon>Eukaryota</taxon>
        <taxon>Viridiplantae</taxon>
        <taxon>Streptophyta</taxon>
        <taxon>Embryophyta</taxon>
        <taxon>Bryophyta</taxon>
        <taxon>Sphagnophytina</taxon>
        <taxon>Sphagnopsida</taxon>
        <taxon>Sphagnales</taxon>
        <taxon>Sphagnaceae</taxon>
        <taxon>Sphagnum</taxon>
    </lineage>
</organism>
<evidence type="ECO:0000256" key="8">
    <source>
        <dbReference type="ARBA" id="ARBA00022776"/>
    </source>
</evidence>
<name>A0ABP0VW73_9BRYO</name>
<evidence type="ECO:0000256" key="10">
    <source>
        <dbReference type="ARBA" id="ARBA00023212"/>
    </source>
</evidence>
<feature type="compositionally biased region" description="Polar residues" evidence="13">
    <location>
        <begin position="241"/>
        <end position="258"/>
    </location>
</feature>
<evidence type="ECO:0000313" key="14">
    <source>
        <dbReference type="EMBL" id="CAK9257310.1"/>
    </source>
</evidence>
<accession>A0ABP0VW73</accession>
<keyword evidence="15" id="KW-1185">Reference proteome</keyword>
<reference evidence="14" key="1">
    <citation type="submission" date="2024-02" db="EMBL/GenBank/DDBJ databases">
        <authorList>
            <consortium name="ELIXIR-Norway"/>
            <consortium name="Elixir Norway"/>
        </authorList>
    </citation>
    <scope>NUCLEOTIDE SEQUENCE</scope>
</reference>
<dbReference type="InterPro" id="IPR033341">
    <property type="entry name" value="SKA3"/>
</dbReference>
<evidence type="ECO:0000256" key="2">
    <source>
        <dbReference type="ARBA" id="ARBA00004629"/>
    </source>
</evidence>
<evidence type="ECO:0000256" key="13">
    <source>
        <dbReference type="SAM" id="MobiDB-lite"/>
    </source>
</evidence>
<dbReference type="EMBL" id="OZ020105">
    <property type="protein sequence ID" value="CAK9257310.1"/>
    <property type="molecule type" value="Genomic_DNA"/>
</dbReference>